<proteinExistence type="predicted"/>
<evidence type="ECO:0000256" key="1">
    <source>
        <dbReference type="SAM" id="MobiDB-lite"/>
    </source>
</evidence>
<evidence type="ECO:0000313" key="2">
    <source>
        <dbReference type="EMBL" id="CAI9733151.1"/>
    </source>
</evidence>
<dbReference type="AlphaFoldDB" id="A0AA36BGG4"/>
<feature type="region of interest" description="Disordered" evidence="1">
    <location>
        <begin position="1"/>
        <end position="54"/>
    </location>
</feature>
<reference evidence="2" key="1">
    <citation type="submission" date="2023-08" db="EMBL/GenBank/DDBJ databases">
        <authorList>
            <person name="Alioto T."/>
            <person name="Alioto T."/>
            <person name="Gomez Garrido J."/>
        </authorList>
    </citation>
    <scope>NUCLEOTIDE SEQUENCE</scope>
</reference>
<keyword evidence="3" id="KW-1185">Reference proteome</keyword>
<gene>
    <name evidence="2" type="ORF">OCTVUL_1B025903</name>
</gene>
<sequence>MWEVRGGGDGSGGSDGSGCGDDGNGGNGGGSDDGDGYGVHGNNGSDGGDGRDSRGGGLQFVFTSSLVEECRIKGGLFHARCNPVIVVRKKPALQNALSFEKSEFVSEALIFAPKQWYRIEASEN</sequence>
<feature type="compositionally biased region" description="Gly residues" evidence="1">
    <location>
        <begin position="1"/>
        <end position="47"/>
    </location>
</feature>
<organism evidence="2 3">
    <name type="scientific">Octopus vulgaris</name>
    <name type="common">Common octopus</name>
    <dbReference type="NCBI Taxonomy" id="6645"/>
    <lineage>
        <taxon>Eukaryota</taxon>
        <taxon>Metazoa</taxon>
        <taxon>Spiralia</taxon>
        <taxon>Lophotrochozoa</taxon>
        <taxon>Mollusca</taxon>
        <taxon>Cephalopoda</taxon>
        <taxon>Coleoidea</taxon>
        <taxon>Octopodiformes</taxon>
        <taxon>Octopoda</taxon>
        <taxon>Incirrata</taxon>
        <taxon>Octopodidae</taxon>
        <taxon>Octopus</taxon>
    </lineage>
</organism>
<name>A0AA36BGG4_OCTVU</name>
<dbReference type="Proteomes" id="UP001162480">
    <property type="component" value="Chromosome 14"/>
</dbReference>
<evidence type="ECO:0000313" key="3">
    <source>
        <dbReference type="Proteomes" id="UP001162480"/>
    </source>
</evidence>
<protein>
    <submittedName>
        <fullName evidence="2">Uncharacterized protein</fullName>
    </submittedName>
</protein>
<dbReference type="EMBL" id="OX597827">
    <property type="protein sequence ID" value="CAI9733151.1"/>
    <property type="molecule type" value="Genomic_DNA"/>
</dbReference>
<accession>A0AA36BGG4</accession>